<proteinExistence type="predicted"/>
<evidence type="ECO:0000313" key="2">
    <source>
        <dbReference type="EMBL" id="CAA9216733.1"/>
    </source>
</evidence>
<feature type="region of interest" description="Disordered" evidence="1">
    <location>
        <begin position="1"/>
        <end position="136"/>
    </location>
</feature>
<reference evidence="2" key="1">
    <citation type="submission" date="2020-02" db="EMBL/GenBank/DDBJ databases">
        <authorList>
            <person name="Meier V. D."/>
        </authorList>
    </citation>
    <scope>NUCLEOTIDE SEQUENCE</scope>
    <source>
        <strain evidence="2">AVDCRST_MAG10</strain>
    </source>
</reference>
<evidence type="ECO:0000256" key="1">
    <source>
        <dbReference type="SAM" id="MobiDB-lite"/>
    </source>
</evidence>
<feature type="non-terminal residue" evidence="2">
    <location>
        <position position="208"/>
    </location>
</feature>
<feature type="non-terminal residue" evidence="2">
    <location>
        <position position="1"/>
    </location>
</feature>
<organism evidence="2">
    <name type="scientific">uncultured Acidimicrobiales bacterium</name>
    <dbReference type="NCBI Taxonomy" id="310071"/>
    <lineage>
        <taxon>Bacteria</taxon>
        <taxon>Bacillati</taxon>
        <taxon>Actinomycetota</taxon>
        <taxon>Acidimicrobiia</taxon>
        <taxon>Acidimicrobiales</taxon>
        <taxon>environmental samples</taxon>
    </lineage>
</organism>
<dbReference type="EMBL" id="CADCTB010000028">
    <property type="protein sequence ID" value="CAA9216733.1"/>
    <property type="molecule type" value="Genomic_DNA"/>
</dbReference>
<dbReference type="AlphaFoldDB" id="A0A6J4HA88"/>
<protein>
    <submittedName>
        <fullName evidence="2">Two-component transcriptional response regulator, LuxR family</fullName>
    </submittedName>
</protein>
<gene>
    <name evidence="2" type="ORF">AVDCRST_MAG10-434</name>
</gene>
<sequence length="208" mass="22230">GCPHKGRAGRRPSDLARRRAGRPGRRLLGGGRGRQRRGGDRRHPGPQARRRGVRPADAGRRWDQGGPHLRRGDPHRHPHRLGAGAGSSRRRGRRGGGVPHQVHAGARATGRAVEGGEGRAGVLACPRRPGARGVPEDGQVVIRRLAAVRARAGGPPAGGPRPLLQGDRRPAVHRREDGGEPRAQHPRQAPPQPPPGAHPLRVGTRDRL</sequence>
<feature type="compositionally biased region" description="Basic residues" evidence="1">
    <location>
        <begin position="1"/>
        <end position="10"/>
    </location>
</feature>
<name>A0A6J4HA88_9ACTN</name>
<feature type="compositionally biased region" description="Pro residues" evidence="1">
    <location>
        <begin position="188"/>
        <end position="197"/>
    </location>
</feature>
<feature type="compositionally biased region" description="Low complexity" evidence="1">
    <location>
        <begin position="150"/>
        <end position="164"/>
    </location>
</feature>
<feature type="compositionally biased region" description="Basic and acidic residues" evidence="1">
    <location>
        <begin position="166"/>
        <end position="183"/>
    </location>
</feature>
<feature type="region of interest" description="Disordered" evidence="1">
    <location>
        <begin position="150"/>
        <end position="208"/>
    </location>
</feature>
<accession>A0A6J4HA88</accession>